<name>A0ABD0VWA0_DENTH</name>
<sequence>MAGVLSSTPWGTASIQVQDKNKGFFSLDYVGHSPTHSRSFKDVLFGNASLGDNLPSLTKSTFNGVPIILLSDENGLKLTDFYSVGLLDSLHVAIQLSNNLGFLLEDHTSSIIVKCVFLNGPLSLML</sequence>
<organism evidence="1 2">
    <name type="scientific">Dendrobium thyrsiflorum</name>
    <name type="common">Pinecone-like raceme dendrobium</name>
    <name type="synonym">Orchid</name>
    <dbReference type="NCBI Taxonomy" id="117978"/>
    <lineage>
        <taxon>Eukaryota</taxon>
        <taxon>Viridiplantae</taxon>
        <taxon>Streptophyta</taxon>
        <taxon>Embryophyta</taxon>
        <taxon>Tracheophyta</taxon>
        <taxon>Spermatophyta</taxon>
        <taxon>Magnoliopsida</taxon>
        <taxon>Liliopsida</taxon>
        <taxon>Asparagales</taxon>
        <taxon>Orchidaceae</taxon>
        <taxon>Epidendroideae</taxon>
        <taxon>Malaxideae</taxon>
        <taxon>Dendrobiinae</taxon>
        <taxon>Dendrobium</taxon>
    </lineage>
</organism>
<evidence type="ECO:0000313" key="2">
    <source>
        <dbReference type="Proteomes" id="UP001552299"/>
    </source>
</evidence>
<dbReference type="AlphaFoldDB" id="A0ABD0VWA0"/>
<dbReference type="Proteomes" id="UP001552299">
    <property type="component" value="Unassembled WGS sequence"/>
</dbReference>
<gene>
    <name evidence="1" type="ORF">M5K25_002966</name>
</gene>
<keyword evidence="2" id="KW-1185">Reference proteome</keyword>
<protein>
    <submittedName>
        <fullName evidence="1">Uncharacterized protein</fullName>
    </submittedName>
</protein>
<reference evidence="1 2" key="1">
    <citation type="journal article" date="2024" name="Plant Biotechnol. J.">
        <title>Dendrobium thyrsiflorum genome and its molecular insights into genes involved in important horticultural traits.</title>
        <authorList>
            <person name="Chen B."/>
            <person name="Wang J.Y."/>
            <person name="Zheng P.J."/>
            <person name="Li K.L."/>
            <person name="Liang Y.M."/>
            <person name="Chen X.F."/>
            <person name="Zhang C."/>
            <person name="Zhao X."/>
            <person name="He X."/>
            <person name="Zhang G.Q."/>
            <person name="Liu Z.J."/>
            <person name="Xu Q."/>
        </authorList>
    </citation>
    <scope>NUCLEOTIDE SEQUENCE [LARGE SCALE GENOMIC DNA]</scope>
    <source>
        <strain evidence="1">GZMU011</strain>
    </source>
</reference>
<dbReference type="EMBL" id="JANQDX010000003">
    <property type="protein sequence ID" value="KAL0926722.1"/>
    <property type="molecule type" value="Genomic_DNA"/>
</dbReference>
<accession>A0ABD0VWA0</accession>
<proteinExistence type="predicted"/>
<evidence type="ECO:0000313" key="1">
    <source>
        <dbReference type="EMBL" id="KAL0926722.1"/>
    </source>
</evidence>
<comment type="caution">
    <text evidence="1">The sequence shown here is derived from an EMBL/GenBank/DDBJ whole genome shotgun (WGS) entry which is preliminary data.</text>
</comment>